<evidence type="ECO:0000313" key="2">
    <source>
        <dbReference type="Proteomes" id="UP000177122"/>
    </source>
</evidence>
<name>A0A1G2CZ35_9BACT</name>
<gene>
    <name evidence="1" type="ORF">A2845_06155</name>
</gene>
<dbReference type="SUPFAM" id="SSF52309">
    <property type="entry name" value="N-(deoxy)ribosyltransferase-like"/>
    <property type="match status" value="1"/>
</dbReference>
<reference evidence="1 2" key="1">
    <citation type="journal article" date="2016" name="Nat. Commun.">
        <title>Thousands of microbial genomes shed light on interconnected biogeochemical processes in an aquifer system.</title>
        <authorList>
            <person name="Anantharaman K."/>
            <person name="Brown C.T."/>
            <person name="Hug L.A."/>
            <person name="Sharon I."/>
            <person name="Castelle C.J."/>
            <person name="Probst A.J."/>
            <person name="Thomas B.C."/>
            <person name="Singh A."/>
            <person name="Wilkins M.J."/>
            <person name="Karaoz U."/>
            <person name="Brodie E.L."/>
            <person name="Williams K.H."/>
            <person name="Hubbard S.S."/>
            <person name="Banfield J.F."/>
        </authorList>
    </citation>
    <scope>NUCLEOTIDE SEQUENCE [LARGE SCALE GENOMIC DNA]</scope>
</reference>
<comment type="caution">
    <text evidence="1">The sequence shown here is derived from an EMBL/GenBank/DDBJ whole genome shotgun (WGS) entry which is preliminary data.</text>
</comment>
<dbReference type="Proteomes" id="UP000177122">
    <property type="component" value="Unassembled WGS sequence"/>
</dbReference>
<dbReference type="AlphaFoldDB" id="A0A1G2CZ35"/>
<sequence>MKKCPYWTRARRLSLSRAASFAEVGMIAQSVLHSFPKHEHGSIIQVCGPISTGGFNSVKLNFLVFADAVRLLRERGDHVFDQTPLEEGVSRIWEEWKSDPENSGYCWPILDEIYLPLFESKLIGTLFFLPGWENSTGTCWERARGLALKLRIEPYPEDLYRTIIESHGLIHP</sequence>
<organism evidence="1 2">
    <name type="scientific">Candidatus Lloydbacteria bacterium RIFCSPHIGHO2_01_FULL_49_22</name>
    <dbReference type="NCBI Taxonomy" id="1798658"/>
    <lineage>
        <taxon>Bacteria</taxon>
        <taxon>Candidatus Lloydiibacteriota</taxon>
    </lineage>
</organism>
<proteinExistence type="predicted"/>
<protein>
    <recommendedName>
        <fullName evidence="3">DUF1937 domain-containing protein</fullName>
    </recommendedName>
</protein>
<accession>A0A1G2CZ35</accession>
<evidence type="ECO:0000313" key="1">
    <source>
        <dbReference type="EMBL" id="OGZ06472.1"/>
    </source>
</evidence>
<dbReference type="EMBL" id="MHLI01000002">
    <property type="protein sequence ID" value="OGZ06472.1"/>
    <property type="molecule type" value="Genomic_DNA"/>
</dbReference>
<evidence type="ECO:0008006" key="3">
    <source>
        <dbReference type="Google" id="ProtNLM"/>
    </source>
</evidence>